<name>A0A6C0HQJ6_9ZZZZ</name>
<sequence>MGKNREKPKNQEKEEKYSISIIPADFFSLNEIEISQRILEIKNYSQHFNPILKNSYVNIGEIDDDGTYKWKEGFEETPDKQENLMIKRLNIENKPTFYQVFYEKTRETSPRKYVLNLINSYKSLLETAKKLESAKLINLDFHPSTLVYKEESPSFTDFSSFFHLPTMNEERKSFLFNKYNPKNVFFPTEAHLICFLIENKQESVSNSNIEEIVRETGERVGSLNSFSKDFIEQYKENTRFSLQSFINKPKQVIIQEILLKSPTWNCYGLSIIFIVLLRDIFGPLSPENKFISQFSQLLTQNIHPLPDKRPTPMQNISLFNDILYNTDKQEFLNLFASLSGLL</sequence>
<dbReference type="AlphaFoldDB" id="A0A6C0HQJ6"/>
<dbReference type="EMBL" id="MN740005">
    <property type="protein sequence ID" value="QHT82978.1"/>
    <property type="molecule type" value="Genomic_DNA"/>
</dbReference>
<protein>
    <recommendedName>
        <fullName evidence="2">Protein kinase domain-containing protein</fullName>
    </recommendedName>
</protein>
<reference evidence="1" key="1">
    <citation type="journal article" date="2020" name="Nature">
        <title>Giant virus diversity and host interactions through global metagenomics.</title>
        <authorList>
            <person name="Schulz F."/>
            <person name="Roux S."/>
            <person name="Paez-Espino D."/>
            <person name="Jungbluth S."/>
            <person name="Walsh D.A."/>
            <person name="Denef V.J."/>
            <person name="McMahon K.D."/>
            <person name="Konstantinidis K.T."/>
            <person name="Eloe-Fadrosh E.A."/>
            <person name="Kyrpides N.C."/>
            <person name="Woyke T."/>
        </authorList>
    </citation>
    <scope>NUCLEOTIDE SEQUENCE</scope>
    <source>
        <strain evidence="1">GVMAG-M-3300023184-165</strain>
    </source>
</reference>
<proteinExistence type="predicted"/>
<organism evidence="1">
    <name type="scientific">viral metagenome</name>
    <dbReference type="NCBI Taxonomy" id="1070528"/>
    <lineage>
        <taxon>unclassified sequences</taxon>
        <taxon>metagenomes</taxon>
        <taxon>organismal metagenomes</taxon>
    </lineage>
</organism>
<evidence type="ECO:0000313" key="1">
    <source>
        <dbReference type="EMBL" id="QHT82978.1"/>
    </source>
</evidence>
<evidence type="ECO:0008006" key="2">
    <source>
        <dbReference type="Google" id="ProtNLM"/>
    </source>
</evidence>
<accession>A0A6C0HQJ6</accession>